<comment type="caution">
    <text evidence="2">The sequence shown here is derived from an EMBL/GenBank/DDBJ whole genome shotgun (WGS) entry which is preliminary data.</text>
</comment>
<name>A0A8I0MHZ0_CITAM</name>
<organism evidence="2 3">
    <name type="scientific">Citrobacter amalonaticus</name>
    <dbReference type="NCBI Taxonomy" id="35703"/>
    <lineage>
        <taxon>Bacteria</taxon>
        <taxon>Pseudomonadati</taxon>
        <taxon>Pseudomonadota</taxon>
        <taxon>Gammaproteobacteria</taxon>
        <taxon>Enterobacterales</taxon>
        <taxon>Enterobacteriaceae</taxon>
        <taxon>Citrobacter</taxon>
    </lineage>
</organism>
<dbReference type="EMBL" id="VKME01000007">
    <property type="protein sequence ID" value="MBE0127249.1"/>
    <property type="molecule type" value="Genomic_DNA"/>
</dbReference>
<feature type="region of interest" description="Disordered" evidence="1">
    <location>
        <begin position="49"/>
        <end position="84"/>
    </location>
</feature>
<accession>A0A8I0MHZ0</accession>
<dbReference type="Proteomes" id="UP000656723">
    <property type="component" value="Unassembled WGS sequence"/>
</dbReference>
<sequence length="84" mass="9327">MNLLSGLPLSCRPDKRSAIRQILVIPLTAISSSYSLFRYNYQQFESIRGGNASDENRYPAGKSWDSRCPHPGGSNTLSPAILKR</sequence>
<evidence type="ECO:0000313" key="3">
    <source>
        <dbReference type="Proteomes" id="UP000656723"/>
    </source>
</evidence>
<protein>
    <submittedName>
        <fullName evidence="2">Uncharacterized protein</fullName>
    </submittedName>
</protein>
<gene>
    <name evidence="2" type="ORF">FOT72_04235</name>
</gene>
<reference evidence="2" key="1">
    <citation type="submission" date="2019-07" db="EMBL/GenBank/DDBJ databases">
        <title>KPC-2 carbapenem resistent Enterobacterales isolates from Germany.</title>
        <authorList>
            <person name="Yao Y."/>
            <person name="Falgenhauer L."/>
            <person name="Imirzalioglu C."/>
            <person name="Chakraborty T."/>
        </authorList>
    </citation>
    <scope>NUCLEOTIDE SEQUENCE</scope>
    <source>
        <strain evidence="2">CA13304</strain>
    </source>
</reference>
<proteinExistence type="predicted"/>
<evidence type="ECO:0000313" key="2">
    <source>
        <dbReference type="EMBL" id="MBE0127249.1"/>
    </source>
</evidence>
<evidence type="ECO:0000256" key="1">
    <source>
        <dbReference type="SAM" id="MobiDB-lite"/>
    </source>
</evidence>
<dbReference type="AlphaFoldDB" id="A0A8I0MHZ0"/>